<organism evidence="1 2">
    <name type="scientific">Candidatus Magasanikbacteria bacterium GW2011_GWA2_42_32</name>
    <dbReference type="NCBI Taxonomy" id="1619039"/>
    <lineage>
        <taxon>Bacteria</taxon>
        <taxon>Candidatus Magasanikiibacteriota</taxon>
    </lineage>
</organism>
<evidence type="ECO:0000313" key="1">
    <source>
        <dbReference type="EMBL" id="KKS56575.1"/>
    </source>
</evidence>
<comment type="caution">
    <text evidence="1">The sequence shown here is derived from an EMBL/GenBank/DDBJ whole genome shotgun (WGS) entry which is preliminary data.</text>
</comment>
<reference evidence="1 2" key="1">
    <citation type="journal article" date="2015" name="Nature">
        <title>rRNA introns, odd ribosomes, and small enigmatic genomes across a large radiation of phyla.</title>
        <authorList>
            <person name="Brown C.T."/>
            <person name="Hug L.A."/>
            <person name="Thomas B.C."/>
            <person name="Sharon I."/>
            <person name="Castelle C.J."/>
            <person name="Singh A."/>
            <person name="Wilkins M.J."/>
            <person name="Williams K.H."/>
            <person name="Banfield J.F."/>
        </authorList>
    </citation>
    <scope>NUCLEOTIDE SEQUENCE [LARGE SCALE GENOMIC DNA]</scope>
</reference>
<gene>
    <name evidence="1" type="ORF">UV20_C0009G0054</name>
</gene>
<sequence length="241" mass="27176">MSTSNMNDQNKKEAVDGEIIETAQSTASKQIIPQNISTMPVLEGDPERVLEFARKAALALTTIVKNKAKKVIINGEQYLEFEDWQTIARFYGTTAGIEWTKSIIIDGKLNGYEAKALAYNKQGQVISSAEASCMRDEPNWKSKPEFQLKSMAQTRAMAKTLRNVFAWVVVLAGYRPTPAEEIADLSTTKEPPFESPQSYIPAEEMICSECNVDLQKYVRVVKYSKERYGKVLCMNCQRKPR</sequence>
<protein>
    <submittedName>
        <fullName evidence="1">Uncharacterized protein</fullName>
    </submittedName>
</protein>
<dbReference type="EMBL" id="LCDO01000009">
    <property type="protein sequence ID" value="KKS56575.1"/>
    <property type="molecule type" value="Genomic_DNA"/>
</dbReference>
<name>A0A0G1A6C2_9BACT</name>
<evidence type="ECO:0000313" key="2">
    <source>
        <dbReference type="Proteomes" id="UP000034837"/>
    </source>
</evidence>
<accession>A0A0G1A6C2</accession>
<dbReference type="Proteomes" id="UP000034837">
    <property type="component" value="Unassembled WGS sequence"/>
</dbReference>
<proteinExistence type="predicted"/>
<dbReference type="AlphaFoldDB" id="A0A0G1A6C2"/>